<gene>
    <name evidence="2" type="ORF">O4328_28225</name>
    <name evidence="3" type="ORF">Q5707_08920</name>
</gene>
<accession>A0AAX3YK00</accession>
<name>A0AAX3YK00_RHOOP</name>
<keyword evidence="4" id="KW-1185">Reference proteome</keyword>
<evidence type="ECO:0000313" key="3">
    <source>
        <dbReference type="EMBL" id="WLF49090.1"/>
    </source>
</evidence>
<evidence type="ECO:0000313" key="2">
    <source>
        <dbReference type="EMBL" id="MCZ4587527.1"/>
    </source>
</evidence>
<feature type="transmembrane region" description="Helical" evidence="1">
    <location>
        <begin position="331"/>
        <end position="349"/>
    </location>
</feature>
<feature type="transmembrane region" description="Helical" evidence="1">
    <location>
        <begin position="176"/>
        <end position="200"/>
    </location>
</feature>
<dbReference type="Proteomes" id="UP001066327">
    <property type="component" value="Unassembled WGS sequence"/>
</dbReference>
<keyword evidence="1" id="KW-0472">Membrane</keyword>
<feature type="transmembrane region" description="Helical" evidence="1">
    <location>
        <begin position="298"/>
        <end position="319"/>
    </location>
</feature>
<dbReference type="EMBL" id="CP130953">
    <property type="protein sequence ID" value="WLF49090.1"/>
    <property type="molecule type" value="Genomic_DNA"/>
</dbReference>
<dbReference type="AlphaFoldDB" id="A0AAX3YK00"/>
<evidence type="ECO:0000313" key="5">
    <source>
        <dbReference type="Proteomes" id="UP001231166"/>
    </source>
</evidence>
<dbReference type="RefSeq" id="WP_304709577.1">
    <property type="nucleotide sequence ID" value="NZ_CP130953.1"/>
</dbReference>
<feature type="transmembrane region" description="Helical" evidence="1">
    <location>
        <begin position="207"/>
        <end position="229"/>
    </location>
</feature>
<reference evidence="3" key="2">
    <citation type="submission" date="2023-07" db="EMBL/GenBank/DDBJ databases">
        <title>Genomic analysis of Rhodococcus opacus VOC-14 with glycol ethers degradation activity.</title>
        <authorList>
            <person name="Narkevich D.A."/>
            <person name="Hlushen A.M."/>
            <person name="Akhremchuk A.E."/>
            <person name="Sikolenko M.A."/>
            <person name="Valentovich L.N."/>
        </authorList>
    </citation>
    <scope>NUCLEOTIDE SEQUENCE</scope>
    <source>
        <strain evidence="3">VOC-14</strain>
    </source>
</reference>
<dbReference type="EMBL" id="JAPWIS010000016">
    <property type="protein sequence ID" value="MCZ4587527.1"/>
    <property type="molecule type" value="Genomic_DNA"/>
</dbReference>
<evidence type="ECO:0000313" key="4">
    <source>
        <dbReference type="Proteomes" id="UP001066327"/>
    </source>
</evidence>
<evidence type="ECO:0008006" key="6">
    <source>
        <dbReference type="Google" id="ProtNLM"/>
    </source>
</evidence>
<feature type="transmembrane region" description="Helical" evidence="1">
    <location>
        <begin position="95"/>
        <end position="118"/>
    </location>
</feature>
<feature type="transmembrane region" description="Helical" evidence="1">
    <location>
        <begin position="124"/>
        <end position="141"/>
    </location>
</feature>
<keyword evidence="1" id="KW-1133">Transmembrane helix</keyword>
<reference evidence="2" key="1">
    <citation type="submission" date="2022-12" db="EMBL/GenBank/DDBJ databases">
        <authorList>
            <person name="Krivoruchko A.V."/>
            <person name="Elkin A."/>
        </authorList>
    </citation>
    <scope>NUCLEOTIDE SEQUENCE</scope>
    <source>
        <strain evidence="2">IEGM 249</strain>
    </source>
</reference>
<proteinExistence type="predicted"/>
<keyword evidence="1" id="KW-0812">Transmembrane</keyword>
<feature type="transmembrane region" description="Helical" evidence="1">
    <location>
        <begin position="71"/>
        <end position="88"/>
    </location>
</feature>
<evidence type="ECO:0000256" key="1">
    <source>
        <dbReference type="SAM" id="Phobius"/>
    </source>
</evidence>
<sequence length="545" mass="57175">MMSSSTATATTTPKLATSTLLFAAVLAVHTAVSRFIGNNGWDDGAITLAFARTFSETGHIALTPLSEQVEGFSSVAWFLWISVANLALPIGFDGLIAAAQLSASALAAFGAVVLYKLIGSSTNHPAAAVVSGMLFISGAFLNETSNGMEMTLLTVAALILVRLIQTESSLTAVASLAAIVPIIRLEATAYVVAGAAAVFIIGRNRRLAAAIAGGAVLGLVVVTLLRLALFEDLIPNTIVAKQSAPYSPGTLSGRVSLSIGVVKELAYVLAPALILAVLAAATTKMPRMEWVRKARKSVTLPVIFTIGYTVAVAGVNLAMGRNWGYLGRMELSLIPLAAFVVVAMTTGGIGRLGRNTATALAAVAYFAVAVYGVDRANVHERLDPGATLAVTPAEYRETGQAFDAFRQIALLDTVTVLSPDVGGSALCCESLEILDLGLLTNRELAHSGYGPIGSYIESHRPDIIETHGDWSRASRIYTTAAFREGYKPVSVHGIWMYARSDVLQSITSACEYTSAGNLVGDRYRGGSIDEQFISSAGFGEVCTFQ</sequence>
<protein>
    <recommendedName>
        <fullName evidence="6">Glycosyltransferase RgtA/B/C/D-like domain-containing protein</fullName>
    </recommendedName>
</protein>
<dbReference type="Proteomes" id="UP001231166">
    <property type="component" value="Chromosome"/>
</dbReference>
<feature type="transmembrane region" description="Helical" evidence="1">
    <location>
        <begin position="265"/>
        <end position="286"/>
    </location>
</feature>
<organism evidence="3 5">
    <name type="scientific">Rhodococcus opacus</name>
    <name type="common">Nocardia opaca</name>
    <dbReference type="NCBI Taxonomy" id="37919"/>
    <lineage>
        <taxon>Bacteria</taxon>
        <taxon>Bacillati</taxon>
        <taxon>Actinomycetota</taxon>
        <taxon>Actinomycetes</taxon>
        <taxon>Mycobacteriales</taxon>
        <taxon>Nocardiaceae</taxon>
        <taxon>Rhodococcus</taxon>
    </lineage>
</organism>